<dbReference type="GO" id="GO:0000272">
    <property type="term" value="P:polysaccharide catabolic process"/>
    <property type="evidence" value="ECO:0007669"/>
    <property type="project" value="UniProtKB-KW"/>
</dbReference>
<dbReference type="InterPro" id="IPR012334">
    <property type="entry name" value="Pectin_lyas_fold"/>
</dbReference>
<keyword evidence="7" id="KW-0479">Metal-binding</keyword>
<feature type="region of interest" description="Disordered" evidence="12">
    <location>
        <begin position="1"/>
        <end position="23"/>
    </location>
</feature>
<protein>
    <recommendedName>
        <fullName evidence="5">pectate lyase</fullName>
        <ecNumber evidence="5">4.2.2.2</ecNumber>
    </recommendedName>
</protein>
<keyword evidence="10 11" id="KW-0456">Lyase</keyword>
<keyword evidence="8" id="KW-0732">Signal</keyword>
<evidence type="ECO:0000256" key="10">
    <source>
        <dbReference type="ARBA" id="ARBA00023239"/>
    </source>
</evidence>
<accession>A0AAD9SV57</accession>
<evidence type="ECO:0000313" key="14">
    <source>
        <dbReference type="EMBL" id="KAK2623557.1"/>
    </source>
</evidence>
<evidence type="ECO:0000256" key="6">
    <source>
        <dbReference type="ARBA" id="ARBA00022525"/>
    </source>
</evidence>
<dbReference type="SUPFAM" id="SSF51126">
    <property type="entry name" value="Pectin lyase-like"/>
    <property type="match status" value="1"/>
</dbReference>
<comment type="subcellular location">
    <subcellularLocation>
        <location evidence="3 11">Secreted</location>
    </subcellularLocation>
</comment>
<organism evidence="14 15">
    <name type="scientific">Diplocarpon rosae</name>
    <dbReference type="NCBI Taxonomy" id="946125"/>
    <lineage>
        <taxon>Eukaryota</taxon>
        <taxon>Fungi</taxon>
        <taxon>Dikarya</taxon>
        <taxon>Ascomycota</taxon>
        <taxon>Pezizomycotina</taxon>
        <taxon>Leotiomycetes</taxon>
        <taxon>Helotiales</taxon>
        <taxon>Drepanopezizaceae</taxon>
        <taxon>Diplocarpon</taxon>
    </lineage>
</organism>
<evidence type="ECO:0000256" key="11">
    <source>
        <dbReference type="RuleBase" id="RU361173"/>
    </source>
</evidence>
<dbReference type="EMBL" id="JAUBYV010000013">
    <property type="protein sequence ID" value="KAK2623557.1"/>
    <property type="molecule type" value="Genomic_DNA"/>
</dbReference>
<evidence type="ECO:0000313" key="15">
    <source>
        <dbReference type="Proteomes" id="UP001285354"/>
    </source>
</evidence>
<dbReference type="InterPro" id="IPR002022">
    <property type="entry name" value="Pec_lyase"/>
</dbReference>
<comment type="similarity">
    <text evidence="4 11">Belongs to the polysaccharide lyase 1 family.</text>
</comment>
<dbReference type="Gene3D" id="2.160.20.10">
    <property type="entry name" value="Single-stranded right-handed beta-helix, Pectin lyase-like"/>
    <property type="match status" value="1"/>
</dbReference>
<evidence type="ECO:0000256" key="5">
    <source>
        <dbReference type="ARBA" id="ARBA00012272"/>
    </source>
</evidence>
<dbReference type="SMART" id="SM00656">
    <property type="entry name" value="Amb_all"/>
    <property type="match status" value="1"/>
</dbReference>
<dbReference type="InterPro" id="IPR011050">
    <property type="entry name" value="Pectin_lyase_fold/virulence"/>
</dbReference>
<dbReference type="GO" id="GO:0046872">
    <property type="term" value="F:metal ion binding"/>
    <property type="evidence" value="ECO:0007669"/>
    <property type="project" value="UniProtKB-KW"/>
</dbReference>
<dbReference type="GO" id="GO:0030570">
    <property type="term" value="F:pectate lyase activity"/>
    <property type="evidence" value="ECO:0007669"/>
    <property type="project" value="UniProtKB-EC"/>
</dbReference>
<name>A0AAD9SV57_9HELO</name>
<evidence type="ECO:0000256" key="8">
    <source>
        <dbReference type="ARBA" id="ARBA00022729"/>
    </source>
</evidence>
<comment type="caution">
    <text evidence="14">The sequence shown here is derived from an EMBL/GenBank/DDBJ whole genome shotgun (WGS) entry which is preliminary data.</text>
</comment>
<comment type="catalytic activity">
    <reaction evidence="1">
        <text>Eliminative cleavage of (1-&gt;4)-alpha-D-galacturonan to give oligosaccharides with 4-deoxy-alpha-D-galact-4-enuronosyl groups at their non-reducing ends.</text>
        <dbReference type="EC" id="4.2.2.2"/>
    </reaction>
</comment>
<dbReference type="EC" id="4.2.2.2" evidence="5"/>
<keyword evidence="11" id="KW-0119">Carbohydrate metabolism</keyword>
<dbReference type="PANTHER" id="PTHR31683:SF18">
    <property type="entry name" value="PECTATE LYASE 21-RELATED"/>
    <property type="match status" value="1"/>
</dbReference>
<keyword evidence="6 11" id="KW-0964">Secreted</keyword>
<evidence type="ECO:0000256" key="3">
    <source>
        <dbReference type="ARBA" id="ARBA00004613"/>
    </source>
</evidence>
<evidence type="ECO:0000256" key="9">
    <source>
        <dbReference type="ARBA" id="ARBA00022837"/>
    </source>
</evidence>
<reference evidence="14" key="1">
    <citation type="submission" date="2023-06" db="EMBL/GenBank/DDBJ databases">
        <title>Draft genome of Marssonina rosae.</title>
        <authorList>
            <person name="Cheng Q."/>
        </authorList>
    </citation>
    <scope>NUCLEOTIDE SEQUENCE</scope>
    <source>
        <strain evidence="14">R4</strain>
    </source>
</reference>
<evidence type="ECO:0000256" key="4">
    <source>
        <dbReference type="ARBA" id="ARBA00010980"/>
    </source>
</evidence>
<comment type="cofactor">
    <cofactor evidence="2">
        <name>Ca(2+)</name>
        <dbReference type="ChEBI" id="CHEBI:29108"/>
    </cofactor>
</comment>
<dbReference type="FunFam" id="2.160.20.10:FF:000036">
    <property type="entry name" value="Pectate lyase A"/>
    <property type="match status" value="1"/>
</dbReference>
<evidence type="ECO:0000256" key="12">
    <source>
        <dbReference type="SAM" id="MobiDB-lite"/>
    </source>
</evidence>
<dbReference type="PANTHER" id="PTHR31683">
    <property type="entry name" value="PECTATE LYASE 18-RELATED"/>
    <property type="match status" value="1"/>
</dbReference>
<gene>
    <name evidence="14" type="ORF">QTJ16_007111</name>
</gene>
<evidence type="ECO:0000256" key="2">
    <source>
        <dbReference type="ARBA" id="ARBA00001913"/>
    </source>
</evidence>
<evidence type="ECO:0000256" key="7">
    <source>
        <dbReference type="ARBA" id="ARBA00022723"/>
    </source>
</evidence>
<keyword evidence="11" id="KW-0624">Polysaccharide degradation</keyword>
<sequence length="365" mass="38605">MRVSINRGRLPPQRWSHHTHTREPSQTFILHPLTPVMQLSLLTLSMLALAIAAAPTTTSDETVAARAAMVKRATVTDVGTGYASLNGGTTGGKGGTTTTVSTYAQFTAAVASDEAKIVFVTGTITASTSQVKVGSNTSILGKDYNAKLVGFGVLIKSKKNVIIRNLTIQKVLAANGDAIGVQLSTNVWIDHVDVSSDLDHDKDYYDGLIDLTHAADYVTVSNTFIHDHWKASLIGHSDSNSAEDTGHLRVTYNNNFLYNLNSRGPSIRFGTGHIFNNYYFNVADGINTRDGAQVLVQSNAWAGTVGKPLYSTDAGYAVATDNDYGGADNTALAGTMTTAPYSYALLGSANTAGAVYGVAGATLVF</sequence>
<dbReference type="Pfam" id="PF00544">
    <property type="entry name" value="Pectate_lyase_4"/>
    <property type="match status" value="1"/>
</dbReference>
<keyword evidence="15" id="KW-1185">Reference proteome</keyword>
<dbReference type="Proteomes" id="UP001285354">
    <property type="component" value="Unassembled WGS sequence"/>
</dbReference>
<dbReference type="GO" id="GO:0005576">
    <property type="term" value="C:extracellular region"/>
    <property type="evidence" value="ECO:0007669"/>
    <property type="project" value="UniProtKB-SubCell"/>
</dbReference>
<feature type="domain" description="Pectate lyase" evidence="13">
    <location>
        <begin position="93"/>
        <end position="307"/>
    </location>
</feature>
<dbReference type="InterPro" id="IPR045032">
    <property type="entry name" value="PEL"/>
</dbReference>
<dbReference type="AlphaFoldDB" id="A0AAD9SV57"/>
<keyword evidence="9" id="KW-0106">Calcium</keyword>
<proteinExistence type="inferred from homology"/>
<evidence type="ECO:0000259" key="13">
    <source>
        <dbReference type="SMART" id="SM00656"/>
    </source>
</evidence>
<evidence type="ECO:0000256" key="1">
    <source>
        <dbReference type="ARBA" id="ARBA00000695"/>
    </source>
</evidence>